<evidence type="ECO:0000313" key="2">
    <source>
        <dbReference type="Proteomes" id="UP000030645"/>
    </source>
</evidence>
<organism evidence="1 2">
    <name type="scientific">Morus notabilis</name>
    <dbReference type="NCBI Taxonomy" id="981085"/>
    <lineage>
        <taxon>Eukaryota</taxon>
        <taxon>Viridiplantae</taxon>
        <taxon>Streptophyta</taxon>
        <taxon>Embryophyta</taxon>
        <taxon>Tracheophyta</taxon>
        <taxon>Spermatophyta</taxon>
        <taxon>Magnoliopsida</taxon>
        <taxon>eudicotyledons</taxon>
        <taxon>Gunneridae</taxon>
        <taxon>Pentapetalae</taxon>
        <taxon>rosids</taxon>
        <taxon>fabids</taxon>
        <taxon>Rosales</taxon>
        <taxon>Moraceae</taxon>
        <taxon>Moreae</taxon>
        <taxon>Morus</taxon>
    </lineage>
</organism>
<accession>W9SFF5</accession>
<reference evidence="2" key="1">
    <citation type="submission" date="2013-01" db="EMBL/GenBank/DDBJ databases">
        <title>Draft Genome Sequence of a Mulberry Tree, Morus notabilis C.K. Schneid.</title>
        <authorList>
            <person name="He N."/>
            <person name="Zhao S."/>
        </authorList>
    </citation>
    <scope>NUCLEOTIDE SEQUENCE</scope>
</reference>
<protein>
    <recommendedName>
        <fullName evidence="3">DNA-directed RNA polymerase III subunit RPC4</fullName>
    </recommendedName>
</protein>
<dbReference type="GO" id="GO:0042797">
    <property type="term" value="P:tRNA transcription by RNA polymerase III"/>
    <property type="evidence" value="ECO:0007669"/>
    <property type="project" value="TreeGrafter"/>
</dbReference>
<evidence type="ECO:0000313" key="1">
    <source>
        <dbReference type="EMBL" id="EXC57359.1"/>
    </source>
</evidence>
<dbReference type="PANTHER" id="PTHR13408:SF6">
    <property type="entry name" value="DNA BINDING PROTEIN"/>
    <property type="match status" value="1"/>
</dbReference>
<proteinExistence type="predicted"/>
<dbReference type="AlphaFoldDB" id="W9SFF5"/>
<evidence type="ECO:0008006" key="3">
    <source>
        <dbReference type="Google" id="ProtNLM"/>
    </source>
</evidence>
<dbReference type="Pfam" id="PF05132">
    <property type="entry name" value="RNA_pol_Rpc4"/>
    <property type="match status" value="1"/>
</dbReference>
<dbReference type="PANTHER" id="PTHR13408">
    <property type="entry name" value="DNA-DIRECTED RNA POLYMERASE III"/>
    <property type="match status" value="1"/>
</dbReference>
<name>W9SFF5_9ROSA</name>
<keyword evidence="2" id="KW-1185">Reference proteome</keyword>
<gene>
    <name evidence="1" type="ORF">L484_000449</name>
</gene>
<dbReference type="Proteomes" id="UP000030645">
    <property type="component" value="Unassembled WGS sequence"/>
</dbReference>
<dbReference type="EMBL" id="KE626410">
    <property type="protein sequence ID" value="EXC57359.1"/>
    <property type="molecule type" value="Genomic_DNA"/>
</dbReference>
<dbReference type="STRING" id="981085.W9SFF5"/>
<sequence length="69" mass="7371">MLVYKSGAVKLRLGDILYDVSAGSNCIFAEDVVTINTAEKQCCVLGALRKRAVVNPDINCLVNSVIDLG</sequence>
<dbReference type="GO" id="GO:0003677">
    <property type="term" value="F:DNA binding"/>
    <property type="evidence" value="ECO:0007669"/>
    <property type="project" value="InterPro"/>
</dbReference>
<dbReference type="GO" id="GO:0005666">
    <property type="term" value="C:RNA polymerase III complex"/>
    <property type="evidence" value="ECO:0007669"/>
    <property type="project" value="InterPro"/>
</dbReference>
<dbReference type="InterPro" id="IPR007811">
    <property type="entry name" value="RPC4"/>
</dbReference>